<accession>A0A673GDL3</accession>
<dbReference type="SUPFAM" id="SSF52058">
    <property type="entry name" value="L domain-like"/>
    <property type="match status" value="1"/>
</dbReference>
<evidence type="ECO:0000313" key="1">
    <source>
        <dbReference type="Ensembl" id="ENSSRHP00000011824.1"/>
    </source>
</evidence>
<reference evidence="1" key="1">
    <citation type="submission" date="2025-08" db="UniProtKB">
        <authorList>
            <consortium name="Ensembl"/>
        </authorList>
    </citation>
    <scope>IDENTIFICATION</scope>
</reference>
<protein>
    <submittedName>
        <fullName evidence="1">Uncharacterized protein</fullName>
    </submittedName>
</protein>
<dbReference type="AlphaFoldDB" id="A0A673GDL3"/>
<dbReference type="Ensembl" id="ENSSRHT00000012268.1">
    <property type="protein sequence ID" value="ENSSRHP00000011824.1"/>
    <property type="gene ID" value="ENSSRHG00000006783.1"/>
</dbReference>
<evidence type="ECO:0000313" key="2">
    <source>
        <dbReference type="Proteomes" id="UP000472270"/>
    </source>
</evidence>
<dbReference type="Gene3D" id="3.80.10.10">
    <property type="entry name" value="Ribonuclease Inhibitor"/>
    <property type="match status" value="1"/>
</dbReference>
<proteinExistence type="predicted"/>
<sequence>MLNNLKKMLFFCKKLKTLKLGRNMLSVLSPKISFLGVLTHLELKGNHFEFLPAELGYCRILKCSGLVVEDALFETLPSDIREQMQAE</sequence>
<organism evidence="1 2">
    <name type="scientific">Sinocyclocheilus rhinocerous</name>
    <dbReference type="NCBI Taxonomy" id="307959"/>
    <lineage>
        <taxon>Eukaryota</taxon>
        <taxon>Metazoa</taxon>
        <taxon>Chordata</taxon>
        <taxon>Craniata</taxon>
        <taxon>Vertebrata</taxon>
        <taxon>Euteleostomi</taxon>
        <taxon>Actinopterygii</taxon>
        <taxon>Neopterygii</taxon>
        <taxon>Teleostei</taxon>
        <taxon>Ostariophysi</taxon>
        <taxon>Cypriniformes</taxon>
        <taxon>Cyprinidae</taxon>
        <taxon>Cyprininae</taxon>
        <taxon>Sinocyclocheilus</taxon>
    </lineage>
</organism>
<keyword evidence="2" id="KW-1185">Reference proteome</keyword>
<name>A0A673GDL3_9TELE</name>
<dbReference type="Proteomes" id="UP000472270">
    <property type="component" value="Unassembled WGS sequence"/>
</dbReference>
<reference evidence="1" key="2">
    <citation type="submission" date="2025-09" db="UniProtKB">
        <authorList>
            <consortium name="Ensembl"/>
        </authorList>
    </citation>
    <scope>IDENTIFICATION</scope>
</reference>
<dbReference type="InterPro" id="IPR032675">
    <property type="entry name" value="LRR_dom_sf"/>
</dbReference>